<evidence type="ECO:0000259" key="1">
    <source>
        <dbReference type="Pfam" id="PF12973"/>
    </source>
</evidence>
<sequence>MIKFHPAKSLLQAHAAGSLSPSMAIAVSAHCELCEECRHSVDEFSAAEATQLINAEQIDFDTDVQADFSNMLSGIIGDEFEPITVTKMSPQAYVEVGGERYTLPTALRRYSQIDWSSMGGISRGRLPLDEGKTRASLLHIGMNGSVPSHTHKGFELTLLLSGNFTDENGTYEPGDFIMLSGEDHHTPVSRDGCLCYTVANAPLHFTSGVSKLLNTVGRAIY</sequence>
<name>A0A4Q0YI46_9GAMM</name>
<dbReference type="InterPro" id="IPR011051">
    <property type="entry name" value="RmlC_Cupin_sf"/>
</dbReference>
<dbReference type="InterPro" id="IPR025979">
    <property type="entry name" value="ChrR-like_cupin_dom"/>
</dbReference>
<comment type="caution">
    <text evidence="2">The sequence shown here is derived from an EMBL/GenBank/DDBJ whole genome shotgun (WGS) entry which is preliminary data.</text>
</comment>
<dbReference type="Proteomes" id="UP000290287">
    <property type="component" value="Unassembled WGS sequence"/>
</dbReference>
<dbReference type="EMBL" id="PEIB01000051">
    <property type="protein sequence ID" value="RXJ70372.1"/>
    <property type="molecule type" value="Genomic_DNA"/>
</dbReference>
<evidence type="ECO:0000313" key="2">
    <source>
        <dbReference type="EMBL" id="RXJ70372.1"/>
    </source>
</evidence>
<reference evidence="2 3" key="1">
    <citation type="submission" date="2017-10" db="EMBL/GenBank/DDBJ databases">
        <title>Nyctiphanis sp. nov., isolated from the stomach of the euphausiid Nyctiphanes simplex (Hansen, 1911) in the Gulf of California.</title>
        <authorList>
            <person name="Gomez-Gil B."/>
            <person name="Aguilar-Mendez M."/>
            <person name="Lopez-Cortes A."/>
            <person name="Gomez-Gutierrez J."/>
            <person name="Roque A."/>
            <person name="Lang E."/>
            <person name="Gonzalez-Castillo A."/>
        </authorList>
    </citation>
    <scope>NUCLEOTIDE SEQUENCE [LARGE SCALE GENOMIC DNA]</scope>
    <source>
        <strain evidence="2 3">CAIM 600</strain>
    </source>
</reference>
<dbReference type="OrthoDB" id="2988517at2"/>
<feature type="domain" description="ChrR-like cupin" evidence="1">
    <location>
        <begin position="110"/>
        <end position="198"/>
    </location>
</feature>
<proteinExistence type="predicted"/>
<dbReference type="CDD" id="cd20301">
    <property type="entry name" value="cupin_ChrR"/>
    <property type="match status" value="1"/>
</dbReference>
<dbReference type="SUPFAM" id="SSF51182">
    <property type="entry name" value="RmlC-like cupins"/>
    <property type="match status" value="1"/>
</dbReference>
<dbReference type="Pfam" id="PF12973">
    <property type="entry name" value="Cupin_7"/>
    <property type="match status" value="1"/>
</dbReference>
<evidence type="ECO:0000313" key="3">
    <source>
        <dbReference type="Proteomes" id="UP000290287"/>
    </source>
</evidence>
<dbReference type="InterPro" id="IPR041916">
    <property type="entry name" value="Anti_sigma_zinc_sf"/>
</dbReference>
<gene>
    <name evidence="2" type="ORF">CS022_23420</name>
</gene>
<dbReference type="InterPro" id="IPR012807">
    <property type="entry name" value="Anti-sigma_ChrR"/>
</dbReference>
<dbReference type="InterPro" id="IPR014710">
    <property type="entry name" value="RmlC-like_jellyroll"/>
</dbReference>
<accession>A0A4Q0YI46</accession>
<protein>
    <submittedName>
        <fullName evidence="2">Transcriptional regulator</fullName>
    </submittedName>
</protein>
<dbReference type="Gene3D" id="1.10.10.1320">
    <property type="entry name" value="Anti-sigma factor, zinc-finger domain"/>
    <property type="match status" value="1"/>
</dbReference>
<dbReference type="RefSeq" id="WP_129124276.1">
    <property type="nucleotide sequence ID" value="NZ_PEIB01000051.1"/>
</dbReference>
<dbReference type="AlphaFoldDB" id="A0A4Q0YI46"/>
<organism evidence="2 3">
    <name type="scientific">Veronia nyctiphanis</name>
    <dbReference type="NCBI Taxonomy" id="1278244"/>
    <lineage>
        <taxon>Bacteria</taxon>
        <taxon>Pseudomonadati</taxon>
        <taxon>Pseudomonadota</taxon>
        <taxon>Gammaproteobacteria</taxon>
        <taxon>Vibrionales</taxon>
        <taxon>Vibrionaceae</taxon>
        <taxon>Veronia</taxon>
    </lineage>
</organism>
<dbReference type="NCBIfam" id="TIGR02451">
    <property type="entry name" value="anti_sig_ChrR"/>
    <property type="match status" value="1"/>
</dbReference>
<dbReference type="Gene3D" id="2.60.120.10">
    <property type="entry name" value="Jelly Rolls"/>
    <property type="match status" value="1"/>
</dbReference>
<keyword evidence="3" id="KW-1185">Reference proteome</keyword>